<dbReference type="STRING" id="37653.A0A0L8H2J6"/>
<evidence type="ECO:0000256" key="5">
    <source>
        <dbReference type="ARBA" id="ARBA00023242"/>
    </source>
</evidence>
<evidence type="ECO:0000256" key="2">
    <source>
        <dbReference type="ARBA" id="ARBA00022676"/>
    </source>
</evidence>
<dbReference type="PANTHER" id="PTHR14453">
    <property type="entry name" value="PARP/ZINC FINGER CCCH TYPE DOMAIN CONTAINING PROTEIN"/>
    <property type="match status" value="1"/>
</dbReference>
<dbReference type="SUPFAM" id="SSF52949">
    <property type="entry name" value="Macro domain-like"/>
    <property type="match status" value="1"/>
</dbReference>
<keyword evidence="3" id="KW-0808">Transferase</keyword>
<evidence type="ECO:0000259" key="6">
    <source>
        <dbReference type="PROSITE" id="PS51154"/>
    </source>
</evidence>
<reference evidence="7" key="1">
    <citation type="submission" date="2015-07" db="EMBL/GenBank/DDBJ databases">
        <title>MeaNS - Measles Nucleotide Surveillance Program.</title>
        <authorList>
            <person name="Tran T."/>
            <person name="Druce J."/>
        </authorList>
    </citation>
    <scope>NUCLEOTIDE SEQUENCE</scope>
    <source>
        <strain evidence="7">UCB-OBI-ISO-001</strain>
        <tissue evidence="7">Gonad</tissue>
    </source>
</reference>
<sequence>MGGVKCRSLHGCCIEAYLGDITKVKCDAIICASDSRVSINAGLLGEIKEAGGSQILKEIEHNLKKLPDKNIKSGQVLVTGAGRMSCKHVMYVNGPAISNGIDTVESAIMACLIKAEDMKLQSIAFPALGSG</sequence>
<dbReference type="AlphaFoldDB" id="A0A0L8H2J6"/>
<dbReference type="GO" id="GO:0005634">
    <property type="term" value="C:nucleus"/>
    <property type="evidence" value="ECO:0007669"/>
    <property type="project" value="UniProtKB-SubCell"/>
</dbReference>
<evidence type="ECO:0000256" key="1">
    <source>
        <dbReference type="ARBA" id="ARBA00004123"/>
    </source>
</evidence>
<dbReference type="GO" id="GO:0010629">
    <property type="term" value="P:negative regulation of gene expression"/>
    <property type="evidence" value="ECO:0007669"/>
    <property type="project" value="TreeGrafter"/>
</dbReference>
<dbReference type="GO" id="GO:0005737">
    <property type="term" value="C:cytoplasm"/>
    <property type="evidence" value="ECO:0007669"/>
    <property type="project" value="TreeGrafter"/>
</dbReference>
<dbReference type="Pfam" id="PF01661">
    <property type="entry name" value="Macro"/>
    <property type="match status" value="1"/>
</dbReference>
<feature type="domain" description="Macro" evidence="6">
    <location>
        <begin position="1"/>
        <end position="131"/>
    </location>
</feature>
<dbReference type="EMBL" id="KQ419460">
    <property type="protein sequence ID" value="KOF83496.1"/>
    <property type="molecule type" value="Genomic_DNA"/>
</dbReference>
<evidence type="ECO:0000256" key="4">
    <source>
        <dbReference type="ARBA" id="ARBA00023027"/>
    </source>
</evidence>
<keyword evidence="2" id="KW-0328">Glycosyltransferase</keyword>
<dbReference type="InterPro" id="IPR043472">
    <property type="entry name" value="Macro_dom-like"/>
</dbReference>
<organism evidence="7">
    <name type="scientific">Octopus bimaculoides</name>
    <name type="common">California two-spotted octopus</name>
    <dbReference type="NCBI Taxonomy" id="37653"/>
    <lineage>
        <taxon>Eukaryota</taxon>
        <taxon>Metazoa</taxon>
        <taxon>Spiralia</taxon>
        <taxon>Lophotrochozoa</taxon>
        <taxon>Mollusca</taxon>
        <taxon>Cephalopoda</taxon>
        <taxon>Coleoidea</taxon>
        <taxon>Octopodiformes</taxon>
        <taxon>Octopoda</taxon>
        <taxon>Incirrata</taxon>
        <taxon>Octopodidae</taxon>
        <taxon>Octopus</taxon>
    </lineage>
</organism>
<evidence type="ECO:0000313" key="7">
    <source>
        <dbReference type="EMBL" id="KOF83496.1"/>
    </source>
</evidence>
<dbReference type="InterPro" id="IPR002589">
    <property type="entry name" value="Macro_dom"/>
</dbReference>
<name>A0A0L8H2J6_OCTBM</name>
<comment type="subcellular location">
    <subcellularLocation>
        <location evidence="1">Nucleus</location>
    </subcellularLocation>
</comment>
<proteinExistence type="predicted"/>
<dbReference type="GO" id="GO:0016757">
    <property type="term" value="F:glycosyltransferase activity"/>
    <property type="evidence" value="ECO:0007669"/>
    <property type="project" value="UniProtKB-KW"/>
</dbReference>
<dbReference type="InterPro" id="IPR052056">
    <property type="entry name" value="Mono-ARTD/PARP"/>
</dbReference>
<evidence type="ECO:0000256" key="3">
    <source>
        <dbReference type="ARBA" id="ARBA00022679"/>
    </source>
</evidence>
<dbReference type="PROSITE" id="PS51154">
    <property type="entry name" value="MACRO"/>
    <property type="match status" value="1"/>
</dbReference>
<dbReference type="PANTHER" id="PTHR14453:SF67">
    <property type="entry name" value="POLY [ADP-RIBOSE] POLYMERASE"/>
    <property type="match status" value="1"/>
</dbReference>
<keyword evidence="5" id="KW-0539">Nucleus</keyword>
<dbReference type="GO" id="GO:0003714">
    <property type="term" value="F:transcription corepressor activity"/>
    <property type="evidence" value="ECO:0007669"/>
    <property type="project" value="TreeGrafter"/>
</dbReference>
<dbReference type="OMA" id="KCEELHA"/>
<accession>A0A0L8H2J6</accession>
<keyword evidence="4" id="KW-0520">NAD</keyword>
<gene>
    <name evidence="7" type="ORF">OCBIM_22023694mg</name>
</gene>
<protein>
    <recommendedName>
        <fullName evidence="6">Macro domain-containing protein</fullName>
    </recommendedName>
</protein>
<dbReference type="Gene3D" id="3.40.220.10">
    <property type="entry name" value="Leucine Aminopeptidase, subunit E, domain 1"/>
    <property type="match status" value="1"/>
</dbReference>
<dbReference type="OrthoDB" id="10052316at2759"/>